<dbReference type="Gene3D" id="2.30.29.30">
    <property type="entry name" value="Pleckstrin-homology domain (PH domain)/Phosphotyrosine-binding domain (PTB)"/>
    <property type="match status" value="2"/>
</dbReference>
<feature type="compositionally biased region" description="Acidic residues" evidence="12">
    <location>
        <begin position="194"/>
        <end position="203"/>
    </location>
</feature>
<dbReference type="Proteomes" id="UP000663888">
    <property type="component" value="Unassembled WGS sequence"/>
</dbReference>
<feature type="compositionally biased region" description="Polar residues" evidence="12">
    <location>
        <begin position="1406"/>
        <end position="1419"/>
    </location>
</feature>
<dbReference type="CDD" id="cd03784">
    <property type="entry name" value="GT1_Gtf-like"/>
    <property type="match status" value="1"/>
</dbReference>
<dbReference type="InterPro" id="IPR050426">
    <property type="entry name" value="Glycosyltransferase_28"/>
</dbReference>
<dbReference type="InterPro" id="IPR009571">
    <property type="entry name" value="SUR7/Rim9-like_fungi"/>
</dbReference>
<dbReference type="Pfam" id="PF06687">
    <property type="entry name" value="SUR7"/>
    <property type="match status" value="1"/>
</dbReference>
<feature type="compositionally biased region" description="Polar residues" evidence="12">
    <location>
        <begin position="677"/>
        <end position="689"/>
    </location>
</feature>
<evidence type="ECO:0000256" key="12">
    <source>
        <dbReference type="SAM" id="MobiDB-lite"/>
    </source>
</evidence>
<evidence type="ECO:0000256" key="10">
    <source>
        <dbReference type="ARBA" id="ARBA00047886"/>
    </source>
</evidence>
<dbReference type="InterPro" id="IPR048065">
    <property type="entry name" value="ATG26_PH_GRAM2"/>
</dbReference>
<accession>A0A8H3GQ81</accession>
<dbReference type="PANTHER" id="PTHR48050">
    <property type="entry name" value="STEROL 3-BETA-GLUCOSYLTRANSFERASE"/>
    <property type="match status" value="1"/>
</dbReference>
<evidence type="ECO:0000313" key="16">
    <source>
        <dbReference type="Proteomes" id="UP000663888"/>
    </source>
</evidence>
<feature type="compositionally biased region" description="Polar residues" evidence="12">
    <location>
        <begin position="1466"/>
        <end position="1478"/>
    </location>
</feature>
<dbReference type="FunFam" id="3.40.50.2000:FF:000009">
    <property type="entry name" value="Sterol 3-beta-glucosyltransferase UGT80A2"/>
    <property type="match status" value="1"/>
</dbReference>
<feature type="compositionally biased region" description="Basic and acidic residues" evidence="12">
    <location>
        <begin position="1437"/>
        <end position="1454"/>
    </location>
</feature>
<name>A0A8H3GQ81_9AGAM</name>
<feature type="transmembrane region" description="Helical" evidence="13">
    <location>
        <begin position="1764"/>
        <end position="1791"/>
    </location>
</feature>
<dbReference type="Pfam" id="PF06722">
    <property type="entry name" value="EryCIII-like_C"/>
    <property type="match status" value="1"/>
</dbReference>
<evidence type="ECO:0000256" key="11">
    <source>
        <dbReference type="ARBA" id="ARBA00049453"/>
    </source>
</evidence>
<feature type="region of interest" description="Disordered" evidence="12">
    <location>
        <begin position="620"/>
        <end position="689"/>
    </location>
</feature>
<comment type="caution">
    <text evidence="15">The sequence shown here is derived from an EMBL/GenBank/DDBJ whole genome shotgun (WGS) entry which is preliminary data.</text>
</comment>
<dbReference type="InterPro" id="IPR011993">
    <property type="entry name" value="PH-like_dom_sf"/>
</dbReference>
<feature type="transmembrane region" description="Helical" evidence="13">
    <location>
        <begin position="1720"/>
        <end position="1744"/>
    </location>
</feature>
<evidence type="ECO:0000313" key="15">
    <source>
        <dbReference type="EMBL" id="CAE6462002.1"/>
    </source>
</evidence>
<dbReference type="InterPro" id="IPR010610">
    <property type="entry name" value="EryCIII-like_C"/>
</dbReference>
<comment type="catalytic activity">
    <reaction evidence="10">
        <text>ergosterol + UDP-alpha-D-glucose = ergosteryl 3-beta-D-glucoside + UDP + H(+)</text>
        <dbReference type="Rhea" id="RHEA:61836"/>
        <dbReference type="ChEBI" id="CHEBI:15378"/>
        <dbReference type="ChEBI" id="CHEBI:16933"/>
        <dbReference type="ChEBI" id="CHEBI:52973"/>
        <dbReference type="ChEBI" id="CHEBI:58223"/>
        <dbReference type="ChEBI" id="CHEBI:58885"/>
    </reaction>
    <physiologicalReaction direction="left-to-right" evidence="10">
        <dbReference type="Rhea" id="RHEA:61837"/>
    </physiologicalReaction>
</comment>
<evidence type="ECO:0000256" key="5">
    <source>
        <dbReference type="ARBA" id="ARBA00022490"/>
    </source>
</evidence>
<dbReference type="InterPro" id="IPR004182">
    <property type="entry name" value="GRAM"/>
</dbReference>
<dbReference type="SMART" id="SM00568">
    <property type="entry name" value="GRAM"/>
    <property type="match status" value="2"/>
</dbReference>
<dbReference type="Gene3D" id="3.40.50.2000">
    <property type="entry name" value="Glycogen Phosphorylase B"/>
    <property type="match status" value="2"/>
</dbReference>
<dbReference type="FunFam" id="3.40.50.2000:FF:000029">
    <property type="entry name" value="Sterol 3-beta-glucosyltransferase"/>
    <property type="match status" value="1"/>
</dbReference>
<dbReference type="SMART" id="SM00233">
    <property type="entry name" value="PH"/>
    <property type="match status" value="1"/>
</dbReference>
<evidence type="ECO:0000256" key="4">
    <source>
        <dbReference type="ARBA" id="ARBA00012650"/>
    </source>
</evidence>
<evidence type="ECO:0000256" key="7">
    <source>
        <dbReference type="ARBA" id="ARBA00022679"/>
    </source>
</evidence>
<gene>
    <name evidence="15" type="ORF">RDB_LOCUS92097</name>
</gene>
<dbReference type="InterPro" id="IPR048066">
    <property type="entry name" value="ATG26_PH_GRAM1"/>
</dbReference>
<feature type="region of interest" description="Disordered" evidence="12">
    <location>
        <begin position="194"/>
        <end position="230"/>
    </location>
</feature>
<feature type="compositionally biased region" description="Polar residues" evidence="12">
    <location>
        <begin position="1"/>
        <end position="22"/>
    </location>
</feature>
<feature type="region of interest" description="Disordered" evidence="12">
    <location>
        <begin position="1"/>
        <end position="165"/>
    </location>
</feature>
<comment type="similarity">
    <text evidence="3">Belongs to the glycosyltransferase 28 family.</text>
</comment>
<dbReference type="FunFam" id="2.30.29.30:FF:000303">
    <property type="entry name" value="Sterol 3-beta-glucosyltransferase"/>
    <property type="match status" value="1"/>
</dbReference>
<evidence type="ECO:0000256" key="13">
    <source>
        <dbReference type="SAM" id="Phobius"/>
    </source>
</evidence>
<organism evidence="15 16">
    <name type="scientific">Rhizoctonia solani</name>
    <dbReference type="NCBI Taxonomy" id="456999"/>
    <lineage>
        <taxon>Eukaryota</taxon>
        <taxon>Fungi</taxon>
        <taxon>Dikarya</taxon>
        <taxon>Basidiomycota</taxon>
        <taxon>Agaricomycotina</taxon>
        <taxon>Agaricomycetes</taxon>
        <taxon>Cantharellales</taxon>
        <taxon>Ceratobasidiaceae</taxon>
        <taxon>Rhizoctonia</taxon>
    </lineage>
</organism>
<dbReference type="InterPro" id="IPR004276">
    <property type="entry name" value="GlycoTrans_28_N"/>
</dbReference>
<dbReference type="InterPro" id="IPR001849">
    <property type="entry name" value="PH_domain"/>
</dbReference>
<dbReference type="SUPFAM" id="SSF53756">
    <property type="entry name" value="UDP-Glycosyltransferase/glycogen phosphorylase"/>
    <property type="match status" value="1"/>
</dbReference>
<evidence type="ECO:0000256" key="3">
    <source>
        <dbReference type="ARBA" id="ARBA00006962"/>
    </source>
</evidence>
<dbReference type="PANTHER" id="PTHR48050:SF25">
    <property type="entry name" value="STEROL 3-BETA-GLUCOSYLTRANSFERASE"/>
    <property type="match status" value="1"/>
</dbReference>
<dbReference type="EC" id="2.4.1.173" evidence="4"/>
<feature type="domain" description="PH" evidence="14">
    <location>
        <begin position="401"/>
        <end position="493"/>
    </location>
</feature>
<dbReference type="Pfam" id="PF00169">
    <property type="entry name" value="PH"/>
    <property type="match status" value="1"/>
</dbReference>
<feature type="compositionally biased region" description="Gly residues" evidence="12">
    <location>
        <begin position="104"/>
        <end position="114"/>
    </location>
</feature>
<dbReference type="GO" id="GO:0005737">
    <property type="term" value="C:cytoplasm"/>
    <property type="evidence" value="ECO:0007669"/>
    <property type="project" value="UniProtKB-SubCell"/>
</dbReference>
<dbReference type="SUPFAM" id="SSF50729">
    <property type="entry name" value="PH domain-like"/>
    <property type="match status" value="1"/>
</dbReference>
<feature type="compositionally biased region" description="Polar residues" evidence="12">
    <location>
        <begin position="635"/>
        <end position="647"/>
    </location>
</feature>
<keyword evidence="13" id="KW-1133">Transmembrane helix</keyword>
<dbReference type="GO" id="GO:0005975">
    <property type="term" value="P:carbohydrate metabolic process"/>
    <property type="evidence" value="ECO:0007669"/>
    <property type="project" value="InterPro"/>
</dbReference>
<evidence type="ECO:0000259" key="14">
    <source>
        <dbReference type="PROSITE" id="PS50003"/>
    </source>
</evidence>
<keyword evidence="6" id="KW-0328">Glycosyltransferase</keyword>
<dbReference type="GO" id="GO:0016125">
    <property type="term" value="P:sterol metabolic process"/>
    <property type="evidence" value="ECO:0007669"/>
    <property type="project" value="TreeGrafter"/>
</dbReference>
<dbReference type="GO" id="GO:0016906">
    <property type="term" value="F:sterol 3-beta-glucosyltransferase activity"/>
    <property type="evidence" value="ECO:0007669"/>
    <property type="project" value="UniProtKB-EC"/>
</dbReference>
<feature type="compositionally biased region" description="Polar residues" evidence="12">
    <location>
        <begin position="121"/>
        <end position="146"/>
    </location>
</feature>
<feature type="compositionally biased region" description="Polar residues" evidence="12">
    <location>
        <begin position="576"/>
        <end position="607"/>
    </location>
</feature>
<dbReference type="Pfam" id="PF03033">
    <property type="entry name" value="Glyco_transf_28"/>
    <property type="match status" value="1"/>
</dbReference>
<dbReference type="CDD" id="cd13215">
    <property type="entry name" value="PH-GRAM1_AGT26"/>
    <property type="match status" value="1"/>
</dbReference>
<dbReference type="PROSITE" id="PS50003">
    <property type="entry name" value="PH_DOMAIN"/>
    <property type="match status" value="1"/>
</dbReference>
<evidence type="ECO:0000256" key="1">
    <source>
        <dbReference type="ARBA" id="ARBA00004170"/>
    </source>
</evidence>
<evidence type="ECO:0000256" key="6">
    <source>
        <dbReference type="ARBA" id="ARBA00022676"/>
    </source>
</evidence>
<feature type="compositionally biased region" description="Acidic residues" evidence="12">
    <location>
        <begin position="1383"/>
        <end position="1394"/>
    </location>
</feature>
<feature type="region of interest" description="Disordered" evidence="12">
    <location>
        <begin position="261"/>
        <end position="338"/>
    </location>
</feature>
<feature type="region of interest" description="Disordered" evidence="12">
    <location>
        <begin position="1382"/>
        <end position="1479"/>
    </location>
</feature>
<comment type="catalytic activity">
    <reaction evidence="11">
        <text>a sterol + UDP-alpha-D-glucose = a sterol 3-beta-D-glucoside + UDP + H(+)</text>
        <dbReference type="Rhea" id="RHEA:22724"/>
        <dbReference type="ChEBI" id="CHEBI:15378"/>
        <dbReference type="ChEBI" id="CHEBI:15889"/>
        <dbReference type="ChEBI" id="CHEBI:37424"/>
        <dbReference type="ChEBI" id="CHEBI:58223"/>
        <dbReference type="ChEBI" id="CHEBI:58885"/>
        <dbReference type="EC" id="2.4.1.173"/>
    </reaction>
    <physiologicalReaction direction="left-to-right" evidence="11">
        <dbReference type="Rhea" id="RHEA:22725"/>
    </physiologicalReaction>
</comment>
<reference evidence="15" key="1">
    <citation type="submission" date="2021-01" db="EMBL/GenBank/DDBJ databases">
        <authorList>
            <person name="Kaushik A."/>
        </authorList>
    </citation>
    <scope>NUCLEOTIDE SEQUENCE</scope>
    <source>
        <strain evidence="15">AG4-R118</strain>
    </source>
</reference>
<feature type="compositionally biased region" description="Basic residues" evidence="12">
    <location>
        <begin position="81"/>
        <end position="94"/>
    </location>
</feature>
<sequence>MESSTSPPNSIQNPIHGTTIDTSPAELGLLQSHGASTMGDSHDSSDESDGGKGILKRTVEKIGRNTSLSRSKRHDDTDSRTHRRLFSLSRHKGKDKASEEVAGILGGHAAGGGTSDADVSLQKSRTPTNPSPKTSPRVSRMAATTSDLRRNKNQASDSRPSLSIMGLGKQDEFGIGSMRMGTQALIQALQAMPWDEDRDEDLPETSAKRERGKARREPVSADSSDDEEQSKADFVLASSIHTIHRPVAHSRLATPSFNQSIHYGLNPPQEVAEDYFSNPLSGDEDDGLRDFDDAATPEGLPNPFKDTSRMRLQLPADKQPKPEGRKRMPPPSRTASMATVRMKRRVKLADKLKEVFGIPEIKEVVAEMPCWLLRSVLLQGYMYLTNTHLCFFAHMPTREDQVLKSGTMSKKAQRTKRWNKHWFVLKNDVLSWYQSSADPYFPHGNVDLRYAISCDAHREKGIRLRTNQKTITLQADSVPSRDEWVKAIRKVIFKAQNMGESVKIAIPYSVIDGVEKSSSMDFSETIEVKVIDKEENYALDSYFFAYFRDLPAALAQIQQVISDYQATAPPGEAHLTDTTQAHRSPQQLHLDRTTSAPASSHQADSSSGFRISSLLNLRPFSTTTGGEEPHKAASIATSQISEGTSAQHDPASPESAAPGTSSMLSEASAHTYPPSPSHQVPASVHSNRTSISSNWSVPGYNWLRGKRLFGTPSSIDWGTRSTEGNVSEVLSSPRLEQSELSVSSEGNNLGFSILEASEDGKAADAALEEKFRSTFALDEKEVLLGCMPGSLFRVLPVYGRIYVSTNYFCFRSSQPLTRTRMMIPLRDILATEKQKPFRFGQHGLVVVIKGHEELFFEFGSVERRDACRSLLERQKDVLQKQALSPTSPTHTQSKQDALTLEELEPSMLISDDDPRPAPEVLASDAPVMFASTSSTLLTFKPDRPMHFTCLTIGSRGDVQPYIALCKGLQADGHKVRIATHKEFQPWVEGHGIEFALVGGDPAELMRICVENGMFTVSFLKEGVQKFRGWIEDLLETSWLACQGTDVLIESPSAMAGIHIAEALKIPYFRAFTMPWTRTRAYPHAFAVPERKMGGSYNYMSYVMFDQVFWRGISGQVNRWRRHTLRLPSTNLDKLEQHKVPFLYNFSPTVVPPPLDWYEWIRITGYWFLDDPDDSGSKKWTPPPDLVEFMETARRERKKIVYIGFGSIVVSDPDAMTQCIIEAIKLSGVYAILSKGWSDRLSAKKSNTEPPPTYPPQIYPISSVPHDWLFERVDAACHHGGAGTTGASLRAGIPTIIKPFFGDQFFWSDRVEALGIGSSVRKLTVENLTEALRAATTDVKQIERAKLVGQSIRAENGVRTAIEAIYRDLGYATELFRKDTHVDLEDDGGSEDETIQESKTPAARRSSLGQEMTGSDSSYGSGRGNGEDSSWSVISDHPPPERVRVESIGSDKRGGGESGDSSIGESRTPSAGQTQSSGSRGLANLPAIGLALLQDTLTAYSPSARGETITFLVWRLAIRGTLALDVLEDKLHIGRVYDLFECRAQMRGEVCIGSASALSFISLLLLIFAHVGQINTDTVPRQISLVTVNMTGYARGLQGATGDPTPGLFTNNSAAPLGQEVGLRNIYSWGFYKYCAYTEKPLGQCTNQTFGFPFKPFDTILGDTPELYQIQTRYVLPQASAFVDSTYLADYTRAGFWLVFLGTLAAGIAFLSGLYKSTMTFMISTVFSMFGAGCLLIGASILTAVLNKAKSINNYTVADGTPLGIIVSTGSSLSLIWAAFVLLFISMGPYLISCSTFRK</sequence>
<feature type="transmembrane region" description="Helical" evidence="13">
    <location>
        <begin position="1693"/>
        <end position="1713"/>
    </location>
</feature>
<proteinExistence type="inferred from homology"/>
<dbReference type="CDD" id="cd13216">
    <property type="entry name" value="PH-GRAM2_AGT26"/>
    <property type="match status" value="1"/>
</dbReference>
<evidence type="ECO:0000256" key="8">
    <source>
        <dbReference type="ARBA" id="ARBA00023136"/>
    </source>
</evidence>
<dbReference type="InterPro" id="IPR002213">
    <property type="entry name" value="UDP_glucos_trans"/>
</dbReference>
<keyword evidence="5" id="KW-0963">Cytoplasm</keyword>
<dbReference type="Pfam" id="PF02893">
    <property type="entry name" value="GRAM"/>
    <property type="match status" value="2"/>
</dbReference>
<feature type="region of interest" description="Disordered" evidence="12">
    <location>
        <begin position="568"/>
        <end position="607"/>
    </location>
</feature>
<keyword evidence="7" id="KW-0808">Transferase</keyword>
<protein>
    <recommendedName>
        <fullName evidence="4">sterol 3beta-glucosyltransferase</fullName>
        <ecNumber evidence="4">2.4.1.173</ecNumber>
    </recommendedName>
    <alternativeName>
        <fullName evidence="9">Autophagy-related protein 26</fullName>
    </alternativeName>
</protein>
<dbReference type="EMBL" id="CAJMWX010001053">
    <property type="protein sequence ID" value="CAE6462002.1"/>
    <property type="molecule type" value="Genomic_DNA"/>
</dbReference>
<comment type="subcellular location">
    <subcellularLocation>
        <location evidence="2">Cytoplasm</location>
    </subcellularLocation>
    <subcellularLocation>
        <location evidence="1">Membrane</location>
        <topology evidence="1">Peripheral membrane protein</topology>
    </subcellularLocation>
</comment>
<evidence type="ECO:0000256" key="2">
    <source>
        <dbReference type="ARBA" id="ARBA00004496"/>
    </source>
</evidence>
<evidence type="ECO:0000256" key="9">
    <source>
        <dbReference type="ARBA" id="ARBA00029843"/>
    </source>
</evidence>
<keyword evidence="8 13" id="KW-0472">Membrane</keyword>
<keyword evidence="13" id="KW-0812">Transmembrane</keyword>
<dbReference type="GO" id="GO:0005886">
    <property type="term" value="C:plasma membrane"/>
    <property type="evidence" value="ECO:0007669"/>
    <property type="project" value="InterPro"/>
</dbReference>